<dbReference type="EMBL" id="CM029053">
    <property type="protein sequence ID" value="KAG2551537.1"/>
    <property type="molecule type" value="Genomic_DNA"/>
</dbReference>
<organism evidence="2 3">
    <name type="scientific">Panicum virgatum</name>
    <name type="common">Blackwell switchgrass</name>
    <dbReference type="NCBI Taxonomy" id="38727"/>
    <lineage>
        <taxon>Eukaryota</taxon>
        <taxon>Viridiplantae</taxon>
        <taxon>Streptophyta</taxon>
        <taxon>Embryophyta</taxon>
        <taxon>Tracheophyta</taxon>
        <taxon>Spermatophyta</taxon>
        <taxon>Magnoliopsida</taxon>
        <taxon>Liliopsida</taxon>
        <taxon>Poales</taxon>
        <taxon>Poaceae</taxon>
        <taxon>PACMAD clade</taxon>
        <taxon>Panicoideae</taxon>
        <taxon>Panicodae</taxon>
        <taxon>Paniceae</taxon>
        <taxon>Panicinae</taxon>
        <taxon>Panicum</taxon>
        <taxon>Panicum sect. Hiantes</taxon>
    </lineage>
</organism>
<comment type="caution">
    <text evidence="2">The sequence shown here is derived from an EMBL/GenBank/DDBJ whole genome shotgun (WGS) entry which is preliminary data.</text>
</comment>
<reference evidence="2" key="1">
    <citation type="submission" date="2020-05" db="EMBL/GenBank/DDBJ databases">
        <title>WGS assembly of Panicum virgatum.</title>
        <authorList>
            <person name="Lovell J.T."/>
            <person name="Jenkins J."/>
            <person name="Shu S."/>
            <person name="Juenger T.E."/>
            <person name="Schmutz J."/>
        </authorList>
    </citation>
    <scope>NUCLEOTIDE SEQUENCE</scope>
    <source>
        <strain evidence="2">AP13</strain>
    </source>
</reference>
<accession>A0A8T0NPT0</accession>
<sequence length="103" mass="10879">MVCAWRACRVCVVCVRAFMAASLSGLIKFRSRESVVSVVHEFELRVAPGTAFSLELGVAAFQIVCQARTVYVHVLASLVAGAGMAKSLAGATIAEGDLACEWS</sequence>
<evidence type="ECO:0000313" key="3">
    <source>
        <dbReference type="Proteomes" id="UP000823388"/>
    </source>
</evidence>
<evidence type="ECO:0008006" key="4">
    <source>
        <dbReference type="Google" id="ProtNLM"/>
    </source>
</evidence>
<name>A0A8T0NPT0_PANVG</name>
<feature type="signal peptide" evidence="1">
    <location>
        <begin position="1"/>
        <end position="17"/>
    </location>
</feature>
<protein>
    <recommendedName>
        <fullName evidence="4">Secreted protein</fullName>
    </recommendedName>
</protein>
<evidence type="ECO:0000256" key="1">
    <source>
        <dbReference type="SAM" id="SignalP"/>
    </source>
</evidence>
<keyword evidence="1" id="KW-0732">Signal</keyword>
<feature type="chain" id="PRO_5035774485" description="Secreted protein" evidence="1">
    <location>
        <begin position="18"/>
        <end position="103"/>
    </location>
</feature>
<proteinExistence type="predicted"/>
<keyword evidence="3" id="KW-1185">Reference proteome</keyword>
<gene>
    <name evidence="2" type="ORF">PVAP13_9KG402650</name>
</gene>
<dbReference type="AlphaFoldDB" id="A0A8T0NPT0"/>
<dbReference type="Proteomes" id="UP000823388">
    <property type="component" value="Chromosome 9K"/>
</dbReference>
<evidence type="ECO:0000313" key="2">
    <source>
        <dbReference type="EMBL" id="KAG2551537.1"/>
    </source>
</evidence>